<comment type="similarity">
    <text evidence="1 3">Belongs to the type-B carboxylesterase/lipase family.</text>
</comment>
<evidence type="ECO:0000313" key="6">
    <source>
        <dbReference type="Proteomes" id="UP000800235"/>
    </source>
</evidence>
<dbReference type="AlphaFoldDB" id="A0A9P4NXW5"/>
<name>A0A9P4NXW5_9PEZI</name>
<dbReference type="Pfam" id="PF00135">
    <property type="entry name" value="COesterase"/>
    <property type="match status" value="1"/>
</dbReference>
<dbReference type="InterPro" id="IPR029058">
    <property type="entry name" value="AB_hydrolase_fold"/>
</dbReference>
<proteinExistence type="inferred from homology"/>
<evidence type="ECO:0000256" key="3">
    <source>
        <dbReference type="RuleBase" id="RU361235"/>
    </source>
</evidence>
<feature type="signal peptide" evidence="3">
    <location>
        <begin position="1"/>
        <end position="18"/>
    </location>
</feature>
<dbReference type="Proteomes" id="UP000800235">
    <property type="component" value="Unassembled WGS sequence"/>
</dbReference>
<dbReference type="Gene3D" id="3.40.50.1820">
    <property type="entry name" value="alpha/beta hydrolase"/>
    <property type="match status" value="1"/>
</dbReference>
<organism evidence="5 6">
    <name type="scientific">Tothia fuscella</name>
    <dbReference type="NCBI Taxonomy" id="1048955"/>
    <lineage>
        <taxon>Eukaryota</taxon>
        <taxon>Fungi</taxon>
        <taxon>Dikarya</taxon>
        <taxon>Ascomycota</taxon>
        <taxon>Pezizomycotina</taxon>
        <taxon>Dothideomycetes</taxon>
        <taxon>Pleosporomycetidae</taxon>
        <taxon>Venturiales</taxon>
        <taxon>Cylindrosympodiaceae</taxon>
        <taxon>Tothia</taxon>
    </lineage>
</organism>
<keyword evidence="6" id="KW-1185">Reference proteome</keyword>
<gene>
    <name evidence="5" type="ORF">EJ08DRAFT_583179</name>
</gene>
<evidence type="ECO:0000259" key="4">
    <source>
        <dbReference type="Pfam" id="PF00135"/>
    </source>
</evidence>
<evidence type="ECO:0000256" key="1">
    <source>
        <dbReference type="ARBA" id="ARBA00005964"/>
    </source>
</evidence>
<dbReference type="InterPro" id="IPR019826">
    <property type="entry name" value="Carboxylesterase_B_AS"/>
</dbReference>
<dbReference type="PROSITE" id="PS00122">
    <property type="entry name" value="CARBOXYLESTERASE_B_1"/>
    <property type="match status" value="1"/>
</dbReference>
<dbReference type="SUPFAM" id="SSF53474">
    <property type="entry name" value="alpha/beta-Hydrolases"/>
    <property type="match status" value="1"/>
</dbReference>
<keyword evidence="2 3" id="KW-0378">Hydrolase</keyword>
<dbReference type="InterPro" id="IPR050309">
    <property type="entry name" value="Type-B_Carboxylest/Lipase"/>
</dbReference>
<dbReference type="InterPro" id="IPR019819">
    <property type="entry name" value="Carboxylesterase_B_CS"/>
</dbReference>
<feature type="domain" description="Carboxylesterase type B" evidence="4">
    <location>
        <begin position="39"/>
        <end position="518"/>
    </location>
</feature>
<dbReference type="PANTHER" id="PTHR11559">
    <property type="entry name" value="CARBOXYLESTERASE"/>
    <property type="match status" value="1"/>
</dbReference>
<reference evidence="5" key="1">
    <citation type="journal article" date="2020" name="Stud. Mycol.">
        <title>101 Dothideomycetes genomes: a test case for predicting lifestyles and emergence of pathogens.</title>
        <authorList>
            <person name="Haridas S."/>
            <person name="Albert R."/>
            <person name="Binder M."/>
            <person name="Bloem J."/>
            <person name="Labutti K."/>
            <person name="Salamov A."/>
            <person name="Andreopoulos B."/>
            <person name="Baker S."/>
            <person name="Barry K."/>
            <person name="Bills G."/>
            <person name="Bluhm B."/>
            <person name="Cannon C."/>
            <person name="Castanera R."/>
            <person name="Culley D."/>
            <person name="Daum C."/>
            <person name="Ezra D."/>
            <person name="Gonzalez J."/>
            <person name="Henrissat B."/>
            <person name="Kuo A."/>
            <person name="Liang C."/>
            <person name="Lipzen A."/>
            <person name="Lutzoni F."/>
            <person name="Magnuson J."/>
            <person name="Mondo S."/>
            <person name="Nolan M."/>
            <person name="Ohm R."/>
            <person name="Pangilinan J."/>
            <person name="Park H.-J."/>
            <person name="Ramirez L."/>
            <person name="Alfaro M."/>
            <person name="Sun H."/>
            <person name="Tritt A."/>
            <person name="Yoshinaga Y."/>
            <person name="Zwiers L.-H."/>
            <person name="Turgeon B."/>
            <person name="Goodwin S."/>
            <person name="Spatafora J."/>
            <person name="Crous P."/>
            <person name="Grigoriev I."/>
        </authorList>
    </citation>
    <scope>NUCLEOTIDE SEQUENCE</scope>
    <source>
        <strain evidence="5">CBS 130266</strain>
    </source>
</reference>
<dbReference type="OrthoDB" id="408631at2759"/>
<dbReference type="EC" id="3.1.1.-" evidence="3"/>
<accession>A0A9P4NXW5</accession>
<evidence type="ECO:0000256" key="2">
    <source>
        <dbReference type="ARBA" id="ARBA00022801"/>
    </source>
</evidence>
<protein>
    <recommendedName>
        <fullName evidence="3">Carboxylic ester hydrolase</fullName>
        <ecNumber evidence="3">3.1.1.-</ecNumber>
    </recommendedName>
</protein>
<dbReference type="EMBL" id="MU007019">
    <property type="protein sequence ID" value="KAF2433680.1"/>
    <property type="molecule type" value="Genomic_DNA"/>
</dbReference>
<dbReference type="InterPro" id="IPR002018">
    <property type="entry name" value="CarbesteraseB"/>
</dbReference>
<comment type="caution">
    <text evidence="5">The sequence shown here is derived from an EMBL/GenBank/DDBJ whole genome shotgun (WGS) entry which is preliminary data.</text>
</comment>
<keyword evidence="3" id="KW-0732">Signal</keyword>
<dbReference type="PROSITE" id="PS00941">
    <property type="entry name" value="CARBOXYLESTERASE_B_2"/>
    <property type="match status" value="1"/>
</dbReference>
<dbReference type="GO" id="GO:0016787">
    <property type="term" value="F:hydrolase activity"/>
    <property type="evidence" value="ECO:0007669"/>
    <property type="project" value="UniProtKB-KW"/>
</dbReference>
<sequence length="548" mass="60362">MIFLSFLHLALLLPLSRSQVTNVTPSADPSVDVTKSTLTLQGRYLPDWRQDAFLGIPYALPPVGELRFKKPQPIPVKSKTLVKEYGKTCMQVSDRTDMSEDCLFLNVVRPSGINASANLPVFVSIYGGGFTVGSASEPAYNLSGLVGLSTQMKQPMIGVSMNYRLDVWGFLSTPELIASKDTNAGLLDQQMAMKWIQENIASFGGDPKRVTLWGVSAGAQSIGLHLHSFGGRDQGLFHGAIMEAGGPVGTALQELPFYDKPFEDLVKANGCGNTTDKLACLRAVPAEEFYQRKPKGLWNPIVDGSYLTDFPSVMTPKSQLIKIPLMVGANSDEGASFSSRTVRSDEDIANWLKTWRGYNLSTASIDRLIEVYEPYPGPPYLVDPKVKFSGTGDKWRKSGAIGGDLVMLAGRRKLAEVWTKHGAKVWSMRFDTPMWNAKDSDGSKHGTEVVFSFQNITGLLGPLPKYKHYQHLSEGIGKAYVSFVNRFDPNPRGLDGLEAGERLLPKWPTYGERKGNMVLNANGSYVEDDTWRWVGIDFINGITRELMA</sequence>
<feature type="chain" id="PRO_5040543206" description="Carboxylic ester hydrolase" evidence="3">
    <location>
        <begin position="19"/>
        <end position="548"/>
    </location>
</feature>
<evidence type="ECO:0000313" key="5">
    <source>
        <dbReference type="EMBL" id="KAF2433680.1"/>
    </source>
</evidence>